<dbReference type="InterPro" id="IPR050809">
    <property type="entry name" value="UgpAE/MalFG_permease"/>
</dbReference>
<feature type="transmembrane region" description="Helical" evidence="7">
    <location>
        <begin position="104"/>
        <end position="125"/>
    </location>
</feature>
<dbReference type="PROSITE" id="PS50928">
    <property type="entry name" value="ABC_TM1"/>
    <property type="match status" value="1"/>
</dbReference>
<keyword evidence="4 7" id="KW-0812">Transmembrane</keyword>
<name>A0A511R5N0_9DEIN</name>
<feature type="transmembrane region" description="Helical" evidence="7">
    <location>
        <begin position="204"/>
        <end position="226"/>
    </location>
</feature>
<accession>A0A511R5N0</accession>
<evidence type="ECO:0000256" key="2">
    <source>
        <dbReference type="ARBA" id="ARBA00022448"/>
    </source>
</evidence>
<evidence type="ECO:0000256" key="6">
    <source>
        <dbReference type="ARBA" id="ARBA00023136"/>
    </source>
</evidence>
<dbReference type="Pfam" id="PF00528">
    <property type="entry name" value="BPD_transp_1"/>
    <property type="match status" value="1"/>
</dbReference>
<keyword evidence="2 7" id="KW-0813">Transport</keyword>
<keyword evidence="6 7" id="KW-0472">Membrane</keyword>
<keyword evidence="3" id="KW-1003">Cell membrane</keyword>
<evidence type="ECO:0000259" key="8">
    <source>
        <dbReference type="PROSITE" id="PS50928"/>
    </source>
</evidence>
<evidence type="ECO:0000256" key="3">
    <source>
        <dbReference type="ARBA" id="ARBA00022475"/>
    </source>
</evidence>
<dbReference type="CDD" id="cd06261">
    <property type="entry name" value="TM_PBP2"/>
    <property type="match status" value="1"/>
</dbReference>
<gene>
    <name evidence="9" type="ORF">MHY01S_30890</name>
</gene>
<feature type="transmembrane region" description="Helical" evidence="7">
    <location>
        <begin position="77"/>
        <end position="97"/>
    </location>
</feature>
<evidence type="ECO:0000256" key="4">
    <source>
        <dbReference type="ARBA" id="ARBA00022692"/>
    </source>
</evidence>
<comment type="caution">
    <text evidence="9">The sequence shown here is derived from an EMBL/GenBank/DDBJ whole genome shotgun (WGS) entry which is preliminary data.</text>
</comment>
<dbReference type="InterPro" id="IPR000515">
    <property type="entry name" value="MetI-like"/>
</dbReference>
<feature type="domain" description="ABC transmembrane type-1" evidence="8">
    <location>
        <begin position="71"/>
        <end position="293"/>
    </location>
</feature>
<dbReference type="OrthoDB" id="59172at2"/>
<reference evidence="9 10" key="1">
    <citation type="submission" date="2019-07" db="EMBL/GenBank/DDBJ databases">
        <title>Whole genome shotgun sequence of Meiothermus hypogaeus NBRC 106114.</title>
        <authorList>
            <person name="Hosoyama A."/>
            <person name="Uohara A."/>
            <person name="Ohji S."/>
            <person name="Ichikawa N."/>
        </authorList>
    </citation>
    <scope>NUCLEOTIDE SEQUENCE [LARGE SCALE GENOMIC DNA]</scope>
    <source>
        <strain evidence="9 10">NBRC 106114</strain>
    </source>
</reference>
<dbReference type="PANTHER" id="PTHR43227">
    <property type="entry name" value="BLL4140 PROTEIN"/>
    <property type="match status" value="1"/>
</dbReference>
<keyword evidence="5 7" id="KW-1133">Transmembrane helix</keyword>
<comment type="subcellular location">
    <subcellularLocation>
        <location evidence="1 7">Cell membrane</location>
        <topology evidence="1 7">Multi-pass membrane protein</topology>
    </subcellularLocation>
</comment>
<dbReference type="PANTHER" id="PTHR43227:SF8">
    <property type="entry name" value="DIACETYLCHITOBIOSE UPTAKE SYSTEM PERMEASE PROTEIN DASB"/>
    <property type="match status" value="1"/>
</dbReference>
<dbReference type="SUPFAM" id="SSF161098">
    <property type="entry name" value="MetI-like"/>
    <property type="match status" value="1"/>
</dbReference>
<comment type="similarity">
    <text evidence="7">Belongs to the binding-protein-dependent transport system permease family.</text>
</comment>
<dbReference type="GO" id="GO:0005886">
    <property type="term" value="C:plasma membrane"/>
    <property type="evidence" value="ECO:0007669"/>
    <property type="project" value="UniProtKB-SubCell"/>
</dbReference>
<organism evidence="9 10">
    <name type="scientific">Meiothermus hypogaeus NBRC 106114</name>
    <dbReference type="NCBI Taxonomy" id="1227553"/>
    <lineage>
        <taxon>Bacteria</taxon>
        <taxon>Thermotogati</taxon>
        <taxon>Deinococcota</taxon>
        <taxon>Deinococci</taxon>
        <taxon>Thermales</taxon>
        <taxon>Thermaceae</taxon>
        <taxon>Meiothermus</taxon>
    </lineage>
</organism>
<dbReference type="EMBL" id="BJXL01000147">
    <property type="protein sequence ID" value="GEM84923.1"/>
    <property type="molecule type" value="Genomic_DNA"/>
</dbReference>
<dbReference type="RefSeq" id="WP_119340279.1">
    <property type="nucleotide sequence ID" value="NZ_BJXL01000147.1"/>
</dbReference>
<evidence type="ECO:0000313" key="10">
    <source>
        <dbReference type="Proteomes" id="UP000321197"/>
    </source>
</evidence>
<proteinExistence type="inferred from homology"/>
<evidence type="ECO:0000256" key="5">
    <source>
        <dbReference type="ARBA" id="ARBA00022989"/>
    </source>
</evidence>
<feature type="transmembrane region" description="Helical" evidence="7">
    <location>
        <begin position="271"/>
        <end position="294"/>
    </location>
</feature>
<dbReference type="AlphaFoldDB" id="A0A511R5N0"/>
<protein>
    <submittedName>
        <fullName evidence="9">ABC transporter permease</fullName>
    </submittedName>
</protein>
<dbReference type="GO" id="GO:0055085">
    <property type="term" value="P:transmembrane transport"/>
    <property type="evidence" value="ECO:0007669"/>
    <property type="project" value="InterPro"/>
</dbReference>
<dbReference type="Gene3D" id="1.10.3720.10">
    <property type="entry name" value="MetI-like"/>
    <property type="match status" value="1"/>
</dbReference>
<dbReference type="Proteomes" id="UP000321197">
    <property type="component" value="Unassembled WGS sequence"/>
</dbReference>
<feature type="transmembrane region" description="Helical" evidence="7">
    <location>
        <begin position="7"/>
        <end position="30"/>
    </location>
</feature>
<feature type="transmembrane region" description="Helical" evidence="7">
    <location>
        <begin position="163"/>
        <end position="184"/>
    </location>
</feature>
<evidence type="ECO:0000256" key="1">
    <source>
        <dbReference type="ARBA" id="ARBA00004651"/>
    </source>
</evidence>
<evidence type="ECO:0000256" key="7">
    <source>
        <dbReference type="RuleBase" id="RU363032"/>
    </source>
</evidence>
<sequence length="304" mass="34101">MKRKPFPWHVVVFLAPAVAIYSLFMIYPLIDSLILSLQNKDPDGAVVFVGLQNYQTLFSSENWSKPFWNAFWNNIEFFLYHMLIQNPVGLLLAVLLASRIRGGWLYRTIIFTPTILSVVIVGFVWRLVLNPAWGISQGILDAVGLGNLNQPWLGLENTALPTLSLISVWQNIGIPMMLFLAALIRIPDELLEAARVDGASAWTVFWRIQLPLILPTVGIVAVLTFVGNFNAFDLIYATQGALAGPNFASDILGTFFFRTFFGYQLQPGDPYMGATVAGVMLLIILTGVLIYLFAWQRRLQNIQF</sequence>
<evidence type="ECO:0000313" key="9">
    <source>
        <dbReference type="EMBL" id="GEM84923.1"/>
    </source>
</evidence>
<dbReference type="InterPro" id="IPR035906">
    <property type="entry name" value="MetI-like_sf"/>
</dbReference>